<feature type="signal peptide" evidence="2">
    <location>
        <begin position="1"/>
        <end position="24"/>
    </location>
</feature>
<feature type="region of interest" description="Disordered" evidence="1">
    <location>
        <begin position="34"/>
        <end position="58"/>
    </location>
</feature>
<dbReference type="AlphaFoldDB" id="A0AAW4TFW9"/>
<comment type="caution">
    <text evidence="3">The sequence shown here is derived from an EMBL/GenBank/DDBJ whole genome shotgun (WGS) entry which is preliminary data.</text>
</comment>
<protein>
    <submittedName>
        <fullName evidence="3">Uncharacterized protein</fullName>
    </submittedName>
</protein>
<evidence type="ECO:0000256" key="1">
    <source>
        <dbReference type="SAM" id="MobiDB-lite"/>
    </source>
</evidence>
<evidence type="ECO:0000313" key="3">
    <source>
        <dbReference type="EMBL" id="MCA8382107.1"/>
    </source>
</evidence>
<organism evidence="3 4">
    <name type="scientific">Burkholderia cenocepacia</name>
    <dbReference type="NCBI Taxonomy" id="95486"/>
    <lineage>
        <taxon>Bacteria</taxon>
        <taxon>Pseudomonadati</taxon>
        <taxon>Pseudomonadota</taxon>
        <taxon>Betaproteobacteria</taxon>
        <taxon>Burkholderiales</taxon>
        <taxon>Burkholderiaceae</taxon>
        <taxon>Burkholderia</taxon>
        <taxon>Burkholderia cepacia complex</taxon>
    </lineage>
</organism>
<reference evidence="3" key="1">
    <citation type="submission" date="2023-08" db="EMBL/GenBank/DDBJ databases">
        <title>A collection of bacterial strains from the Burkholderia cepacia Research Laboratory and Repository.</title>
        <authorList>
            <person name="Lipuma J."/>
            <person name="Spilker T."/>
        </authorList>
    </citation>
    <scope>NUCLEOTIDE SEQUENCE</scope>
    <source>
        <strain evidence="3">AU0862</strain>
    </source>
</reference>
<gene>
    <name evidence="3" type="ORF">LGN22_24710</name>
</gene>
<feature type="chain" id="PRO_5043733605" evidence="2">
    <location>
        <begin position="25"/>
        <end position="58"/>
    </location>
</feature>
<dbReference type="Proteomes" id="UP001199070">
    <property type="component" value="Unassembled WGS sequence"/>
</dbReference>
<keyword evidence="2" id="KW-0732">Signal</keyword>
<name>A0AAW4TFW9_9BURK</name>
<dbReference type="RefSeq" id="WP_154233631.1">
    <property type="nucleotide sequence ID" value="NZ_CADETM010000006.1"/>
</dbReference>
<proteinExistence type="predicted"/>
<evidence type="ECO:0000313" key="4">
    <source>
        <dbReference type="Proteomes" id="UP001199070"/>
    </source>
</evidence>
<evidence type="ECO:0000256" key="2">
    <source>
        <dbReference type="SAM" id="SignalP"/>
    </source>
</evidence>
<dbReference type="EMBL" id="JAIZTC010000007">
    <property type="protein sequence ID" value="MCA8382107.1"/>
    <property type="molecule type" value="Genomic_DNA"/>
</dbReference>
<sequence>MKKKIRGGSFVAGSLLFASICAMAQSAQPLGNEQQSRFQGAANKSGGIIKPDEIEFKR</sequence>
<accession>A0AAW4TFW9</accession>